<dbReference type="InterPro" id="IPR007372">
    <property type="entry name" value="Lipid/polyisoprenoid-bd_YceI"/>
</dbReference>
<dbReference type="InterPro" id="IPR036761">
    <property type="entry name" value="TTHA0802/YceI-like_sf"/>
</dbReference>
<comment type="caution">
    <text evidence="3">The sequence shown here is derived from an EMBL/GenBank/DDBJ whole genome shotgun (WGS) entry which is preliminary data.</text>
</comment>
<feature type="chain" id="PRO_5015432537" description="Lipid/polyisoprenoid-binding YceI-like domain-containing protein" evidence="1">
    <location>
        <begin position="18"/>
        <end position="180"/>
    </location>
</feature>
<sequence length="180" mass="20364">MKKIVIVILFFSTVAMGQNKFITKAGTINFEASVPSFEEVAAVNKSVTVIINTQNGELAALALMKAFRFKNALMEEHFNESYAESNKFPKATFTGKLLDFSFEKLSDNTNFFIGGKLEFHNVTKHFEKIPVTLIYQNNEINLSGKFTMRASDFNIKIPKIVQNKVSDMVEINFNFALVKK</sequence>
<keyword evidence="1" id="KW-0732">Signal</keyword>
<protein>
    <recommendedName>
        <fullName evidence="2">Lipid/polyisoprenoid-binding YceI-like domain-containing protein</fullName>
    </recommendedName>
</protein>
<keyword evidence="4" id="KW-1185">Reference proteome</keyword>
<dbReference type="PANTHER" id="PTHR34406">
    <property type="entry name" value="PROTEIN YCEI"/>
    <property type="match status" value="1"/>
</dbReference>
<dbReference type="EMBL" id="QEHR01000014">
    <property type="protein sequence ID" value="PVW12398.1"/>
    <property type="molecule type" value="Genomic_DNA"/>
</dbReference>
<dbReference type="SUPFAM" id="SSF101874">
    <property type="entry name" value="YceI-like"/>
    <property type="match status" value="1"/>
</dbReference>
<dbReference type="Gene3D" id="2.40.128.110">
    <property type="entry name" value="Lipid/polyisoprenoid-binding, YceI-like"/>
    <property type="match status" value="1"/>
</dbReference>
<accession>A0A2U0HU66</accession>
<name>A0A2U0HU66_9FLAO</name>
<dbReference type="PANTHER" id="PTHR34406:SF1">
    <property type="entry name" value="PROTEIN YCEI"/>
    <property type="match status" value="1"/>
</dbReference>
<dbReference type="Proteomes" id="UP000245962">
    <property type="component" value="Unassembled WGS sequence"/>
</dbReference>
<evidence type="ECO:0000313" key="4">
    <source>
        <dbReference type="Proteomes" id="UP000245962"/>
    </source>
</evidence>
<evidence type="ECO:0000313" key="3">
    <source>
        <dbReference type="EMBL" id="PVW12398.1"/>
    </source>
</evidence>
<reference evidence="3 4" key="1">
    <citation type="submission" date="2018-04" db="EMBL/GenBank/DDBJ databases">
        <title>Marixanthomonas spongiae HN-E44 sp. nov., isolated from a marine sponge.</title>
        <authorList>
            <person name="Luo L."/>
            <person name="Zhuang L."/>
        </authorList>
    </citation>
    <scope>NUCLEOTIDE SEQUENCE [LARGE SCALE GENOMIC DNA]</scope>
    <source>
        <strain evidence="3 4">HN-E44</strain>
    </source>
</reference>
<feature type="domain" description="Lipid/polyisoprenoid-binding YceI-like" evidence="2">
    <location>
        <begin position="38"/>
        <end position="176"/>
    </location>
</feature>
<organism evidence="3 4">
    <name type="scientific">Marixanthomonas spongiae</name>
    <dbReference type="NCBI Taxonomy" id="2174845"/>
    <lineage>
        <taxon>Bacteria</taxon>
        <taxon>Pseudomonadati</taxon>
        <taxon>Bacteroidota</taxon>
        <taxon>Flavobacteriia</taxon>
        <taxon>Flavobacteriales</taxon>
        <taxon>Flavobacteriaceae</taxon>
        <taxon>Marixanthomonas</taxon>
    </lineage>
</organism>
<proteinExistence type="predicted"/>
<dbReference type="RefSeq" id="WP_116695573.1">
    <property type="nucleotide sequence ID" value="NZ_QEHR01000014.1"/>
</dbReference>
<feature type="signal peptide" evidence="1">
    <location>
        <begin position="1"/>
        <end position="17"/>
    </location>
</feature>
<evidence type="ECO:0000259" key="2">
    <source>
        <dbReference type="Pfam" id="PF04264"/>
    </source>
</evidence>
<gene>
    <name evidence="3" type="ORF">DDV96_14885</name>
</gene>
<dbReference type="AlphaFoldDB" id="A0A2U0HU66"/>
<evidence type="ECO:0000256" key="1">
    <source>
        <dbReference type="SAM" id="SignalP"/>
    </source>
</evidence>
<dbReference type="Pfam" id="PF04264">
    <property type="entry name" value="YceI"/>
    <property type="match status" value="1"/>
</dbReference>
<dbReference type="OrthoDB" id="116832at2"/>